<keyword evidence="3" id="KW-1185">Reference proteome</keyword>
<dbReference type="EMBL" id="FOTY01000038">
    <property type="protein sequence ID" value="SFM36233.1"/>
    <property type="molecule type" value="Genomic_DNA"/>
</dbReference>
<protein>
    <submittedName>
        <fullName evidence="2">Uncharacterized protein</fullName>
    </submittedName>
</protein>
<accession>A0A1I4Q9C5</accession>
<evidence type="ECO:0000313" key="2">
    <source>
        <dbReference type="EMBL" id="SFM36233.1"/>
    </source>
</evidence>
<gene>
    <name evidence="2" type="ORF">SAMN04488054_1382</name>
</gene>
<organism evidence="2 3">
    <name type="scientific">Salibacterium qingdaonense</name>
    <dbReference type="NCBI Taxonomy" id="266892"/>
    <lineage>
        <taxon>Bacteria</taxon>
        <taxon>Bacillati</taxon>
        <taxon>Bacillota</taxon>
        <taxon>Bacilli</taxon>
        <taxon>Bacillales</taxon>
        <taxon>Bacillaceae</taxon>
    </lineage>
</organism>
<feature type="transmembrane region" description="Helical" evidence="1">
    <location>
        <begin position="12"/>
        <end position="34"/>
    </location>
</feature>
<reference evidence="2 3" key="1">
    <citation type="submission" date="2016-10" db="EMBL/GenBank/DDBJ databases">
        <authorList>
            <person name="de Groot N.N."/>
        </authorList>
    </citation>
    <scope>NUCLEOTIDE SEQUENCE [LARGE SCALE GENOMIC DNA]</scope>
    <source>
        <strain evidence="2 3">CGMCC 1.6134</strain>
    </source>
</reference>
<feature type="transmembrane region" description="Helical" evidence="1">
    <location>
        <begin position="46"/>
        <end position="73"/>
    </location>
</feature>
<evidence type="ECO:0000256" key="1">
    <source>
        <dbReference type="SAM" id="Phobius"/>
    </source>
</evidence>
<proteinExistence type="predicted"/>
<keyword evidence="1" id="KW-0812">Transmembrane</keyword>
<evidence type="ECO:0000313" key="3">
    <source>
        <dbReference type="Proteomes" id="UP000199668"/>
    </source>
</evidence>
<sequence length="81" mass="9110">MSMDCCTRFQHMNLFGKAVWGIFLLLITSVVWYFGLPLLLPGNLGYVLVVFTPYLLGGLLFGLLLFGLALGVVKVSERWNR</sequence>
<keyword evidence="1" id="KW-1133">Transmembrane helix</keyword>
<dbReference type="AlphaFoldDB" id="A0A1I4Q9C5"/>
<keyword evidence="1" id="KW-0472">Membrane</keyword>
<dbReference type="Proteomes" id="UP000199668">
    <property type="component" value="Unassembled WGS sequence"/>
</dbReference>
<dbReference type="RefSeq" id="WP_090928461.1">
    <property type="nucleotide sequence ID" value="NZ_FOTY01000038.1"/>
</dbReference>
<name>A0A1I4Q9C5_9BACI</name>